<dbReference type="PRINTS" id="PR00081">
    <property type="entry name" value="GDHRDH"/>
</dbReference>
<keyword evidence="3" id="KW-1185">Reference proteome</keyword>
<evidence type="ECO:0000256" key="1">
    <source>
        <dbReference type="ARBA" id="ARBA00006484"/>
    </source>
</evidence>
<dbReference type="Proteomes" id="UP000183809">
    <property type="component" value="Unassembled WGS sequence"/>
</dbReference>
<gene>
    <name evidence="2" type="ORF">BKCO1_37000209</name>
</gene>
<dbReference type="CDD" id="cd05325">
    <property type="entry name" value="carb_red_sniffer_like_SDR_c"/>
    <property type="match status" value="1"/>
</dbReference>
<dbReference type="OrthoDB" id="9876299at2759"/>
<dbReference type="GeneID" id="31015357"/>
<evidence type="ECO:0000313" key="2">
    <source>
        <dbReference type="EMBL" id="OJD32599.1"/>
    </source>
</evidence>
<organism evidence="2 3">
    <name type="scientific">Diplodia corticola</name>
    <dbReference type="NCBI Taxonomy" id="236234"/>
    <lineage>
        <taxon>Eukaryota</taxon>
        <taxon>Fungi</taxon>
        <taxon>Dikarya</taxon>
        <taxon>Ascomycota</taxon>
        <taxon>Pezizomycotina</taxon>
        <taxon>Dothideomycetes</taxon>
        <taxon>Dothideomycetes incertae sedis</taxon>
        <taxon>Botryosphaeriales</taxon>
        <taxon>Botryosphaeriaceae</taxon>
        <taxon>Diplodia</taxon>
    </lineage>
</organism>
<proteinExistence type="inferred from homology"/>
<reference evidence="2 3" key="1">
    <citation type="submission" date="2016-10" db="EMBL/GenBank/DDBJ databases">
        <title>Proteomics and genomics reveal pathogen-plant mechanisms compatible with a hemibiotrophic lifestyle of Diplodia corticola.</title>
        <authorList>
            <person name="Fernandes I."/>
            <person name="De Jonge R."/>
            <person name="Van De Peer Y."/>
            <person name="Devreese B."/>
            <person name="Alves A."/>
            <person name="Esteves A.C."/>
        </authorList>
    </citation>
    <scope>NUCLEOTIDE SEQUENCE [LARGE SCALE GENOMIC DNA]</scope>
    <source>
        <strain evidence="2 3">CBS 112549</strain>
    </source>
</reference>
<dbReference type="InterPro" id="IPR002347">
    <property type="entry name" value="SDR_fam"/>
</dbReference>
<protein>
    <submittedName>
        <fullName evidence="2">Aflatoxin biosynthesis ketoreductase nor-1</fullName>
    </submittedName>
</protein>
<dbReference type="PANTHER" id="PTHR43544:SF26">
    <property type="entry name" value="SHORT CHAIN DEHYDROGENASE_REDUCTASE FAMILY OXIDOREDUCTASE (JCVI)"/>
    <property type="match status" value="1"/>
</dbReference>
<accession>A0A1J9RW44</accession>
<dbReference type="EMBL" id="MNUE01000037">
    <property type="protein sequence ID" value="OJD32599.1"/>
    <property type="molecule type" value="Genomic_DNA"/>
</dbReference>
<dbReference type="Pfam" id="PF00106">
    <property type="entry name" value="adh_short"/>
    <property type="match status" value="1"/>
</dbReference>
<dbReference type="PANTHER" id="PTHR43544">
    <property type="entry name" value="SHORT-CHAIN DEHYDROGENASE/REDUCTASE"/>
    <property type="match status" value="1"/>
</dbReference>
<comment type="caution">
    <text evidence="2">The sequence shown here is derived from an EMBL/GenBank/DDBJ whole genome shotgun (WGS) entry which is preliminary data.</text>
</comment>
<dbReference type="GO" id="GO:0016491">
    <property type="term" value="F:oxidoreductase activity"/>
    <property type="evidence" value="ECO:0007669"/>
    <property type="project" value="TreeGrafter"/>
</dbReference>
<dbReference type="RefSeq" id="XP_020128859.1">
    <property type="nucleotide sequence ID" value="XM_020275096.1"/>
</dbReference>
<dbReference type="InterPro" id="IPR051468">
    <property type="entry name" value="Fungal_SecMetab_SDRs"/>
</dbReference>
<dbReference type="Gene3D" id="3.40.50.720">
    <property type="entry name" value="NAD(P)-binding Rossmann-like Domain"/>
    <property type="match status" value="1"/>
</dbReference>
<sequence length="254" mass="26691">MASDTTVLITGVNRGIGLHLFRTYLARPRHTVIGAVRDPSAPASQSLLSVPTGANSQAIIVKIDSASLTDAAAAIHTLQTTHAITHLDLVIANAGIQTALPWVRDVTPADLSSHYAINVIGPVVLFQATLPLLEAAATAGGPPPKFVTVGSAGGSIGLMGHLPFPNAAYGPAKAALHYLTRKVHVEHPRLVAFPVDPGWTKSDMGNEAAKKFGREEAQVELADSVAGLVRVIDDATREKTSGRLMVWDGSELPW</sequence>
<dbReference type="GO" id="GO:0005737">
    <property type="term" value="C:cytoplasm"/>
    <property type="evidence" value="ECO:0007669"/>
    <property type="project" value="TreeGrafter"/>
</dbReference>
<dbReference type="AlphaFoldDB" id="A0A1J9RW44"/>
<evidence type="ECO:0000313" key="3">
    <source>
        <dbReference type="Proteomes" id="UP000183809"/>
    </source>
</evidence>
<comment type="similarity">
    <text evidence="1">Belongs to the short-chain dehydrogenases/reductases (SDR) family.</text>
</comment>
<dbReference type="InterPro" id="IPR036291">
    <property type="entry name" value="NAD(P)-bd_dom_sf"/>
</dbReference>
<name>A0A1J9RW44_9PEZI</name>
<dbReference type="SUPFAM" id="SSF51735">
    <property type="entry name" value="NAD(P)-binding Rossmann-fold domains"/>
    <property type="match status" value="1"/>
</dbReference>